<accession>A0ABU9XQ58</accession>
<organism evidence="1 2">
    <name type="scientific">Ornithinibacillus xuwenensis</name>
    <dbReference type="NCBI Taxonomy" id="3144668"/>
    <lineage>
        <taxon>Bacteria</taxon>
        <taxon>Bacillati</taxon>
        <taxon>Bacillota</taxon>
        <taxon>Bacilli</taxon>
        <taxon>Bacillales</taxon>
        <taxon>Bacillaceae</taxon>
        <taxon>Ornithinibacillus</taxon>
    </lineage>
</organism>
<protein>
    <submittedName>
        <fullName evidence="1">WXG100 family type VII secretion target</fullName>
    </submittedName>
</protein>
<reference evidence="1 2" key="1">
    <citation type="submission" date="2024-05" db="EMBL/GenBank/DDBJ databases">
        <authorList>
            <person name="Haq I."/>
            <person name="Ullah Z."/>
            <person name="Ahmad R."/>
            <person name="Li M."/>
            <person name="Tong Y."/>
        </authorList>
    </citation>
    <scope>NUCLEOTIDE SEQUENCE [LARGE SCALE GENOMIC DNA]</scope>
    <source>
        <strain evidence="1 2">16A2E</strain>
    </source>
</reference>
<comment type="caution">
    <text evidence="1">The sequence shown here is derived from an EMBL/GenBank/DDBJ whole genome shotgun (WGS) entry which is preliminary data.</text>
</comment>
<dbReference type="EMBL" id="JBDIML010000009">
    <property type="protein sequence ID" value="MEN2768987.1"/>
    <property type="molecule type" value="Genomic_DNA"/>
</dbReference>
<dbReference type="Pfam" id="PF06013">
    <property type="entry name" value="WXG100"/>
    <property type="match status" value="1"/>
</dbReference>
<name>A0ABU9XQ58_9BACI</name>
<evidence type="ECO:0000313" key="2">
    <source>
        <dbReference type="Proteomes" id="UP001444625"/>
    </source>
</evidence>
<gene>
    <name evidence="1" type="ORF">ABC228_17580</name>
</gene>
<dbReference type="Proteomes" id="UP001444625">
    <property type="component" value="Unassembled WGS sequence"/>
</dbReference>
<dbReference type="RefSeq" id="WP_345826486.1">
    <property type="nucleotide sequence ID" value="NZ_JBDIML010000009.1"/>
</dbReference>
<sequence length="99" mass="11312">MGDVRIDEGRLNEAKNAAKTLESSLKSTYSQCEDLISFVQSAKWEGKSRDAFITYLEIIYQYHKDLKKAASLQTKALNNLDGYIDDFSKDNSVREVRNL</sequence>
<keyword evidence="2" id="KW-1185">Reference proteome</keyword>
<evidence type="ECO:0000313" key="1">
    <source>
        <dbReference type="EMBL" id="MEN2768987.1"/>
    </source>
</evidence>
<dbReference type="InterPro" id="IPR010310">
    <property type="entry name" value="T7SS_ESAT-6-like"/>
</dbReference>
<proteinExistence type="predicted"/>